<evidence type="ECO:0000313" key="4">
    <source>
        <dbReference type="Proteomes" id="UP000613193"/>
    </source>
</evidence>
<gene>
    <name evidence="3" type="ORF">I5M19_17820</name>
</gene>
<keyword evidence="3" id="KW-0378">Hydrolase</keyword>
<keyword evidence="4" id="KW-1185">Reference proteome</keyword>
<feature type="transmembrane region" description="Helical" evidence="1">
    <location>
        <begin position="74"/>
        <end position="97"/>
    </location>
</feature>
<proteinExistence type="predicted"/>
<dbReference type="SUPFAM" id="SSF49464">
    <property type="entry name" value="Carboxypeptidase regulatory domain-like"/>
    <property type="match status" value="1"/>
</dbReference>
<evidence type="ECO:0000259" key="2">
    <source>
        <dbReference type="Pfam" id="PF03544"/>
    </source>
</evidence>
<dbReference type="EMBL" id="JAEHFW010000004">
    <property type="protein sequence ID" value="MBK0381185.1"/>
    <property type="molecule type" value="Genomic_DNA"/>
</dbReference>
<dbReference type="Gene3D" id="2.60.40.1120">
    <property type="entry name" value="Carboxypeptidase-like, regulatory domain"/>
    <property type="match status" value="1"/>
</dbReference>
<dbReference type="InterPro" id="IPR008969">
    <property type="entry name" value="CarboxyPept-like_regulatory"/>
</dbReference>
<dbReference type="InterPro" id="IPR037682">
    <property type="entry name" value="TonB_C"/>
</dbReference>
<feature type="domain" description="TonB C-terminal" evidence="2">
    <location>
        <begin position="384"/>
        <end position="444"/>
    </location>
</feature>
<dbReference type="Gene3D" id="3.30.1150.10">
    <property type="match status" value="1"/>
</dbReference>
<dbReference type="Pfam" id="PF13715">
    <property type="entry name" value="CarbopepD_reg_2"/>
    <property type="match status" value="1"/>
</dbReference>
<dbReference type="GO" id="GO:0055085">
    <property type="term" value="P:transmembrane transport"/>
    <property type="evidence" value="ECO:0007669"/>
    <property type="project" value="InterPro"/>
</dbReference>
<dbReference type="RefSeq" id="WP_200067734.1">
    <property type="nucleotide sequence ID" value="NZ_JAEHFW010000004.1"/>
</dbReference>
<dbReference type="Proteomes" id="UP000613193">
    <property type="component" value="Unassembled WGS sequence"/>
</dbReference>
<sequence>MSKKDYDITQIKKYLNGELDDRAMYQLERRAQDDPFLMDALEGYEVAGADQQDNLDLLSENLKGRLANQKERRIIPWTVIAAAASVIGILVVAGILYNANYKQAVKTQPIAATVEPVLTKPDANVDKAPVVVKERSVAKPKANKQLSEHRFKSFSPPIVKADEEALVAANSVIASRADKRVQKKLPTISKTDMMGDTLPLDEMVMGYIAKQKDDSLTMPQTVAINKRPYARVINGKTEGVNTNERKGRNEQNNAYYLGTLAPQTPSGDIQLAGVVTSHDDGQPLPDVSVNVVGKPVGAVTDANGKFILPGVKKDETLLVGSVGYNSQKVNVGSTDTVKVELDASQSALSEVVVVNGTVKAHPRKGWDYFKAYLKKNALLPAGAKKGRVQLQFKVNSKGNVSDITVIKSLSAYADKKAVALIKNGPAWIANSKGITETVSLKINFE</sequence>
<keyword evidence="3" id="KW-0645">Protease</keyword>
<dbReference type="Pfam" id="PF03544">
    <property type="entry name" value="TonB_C"/>
    <property type="match status" value="1"/>
</dbReference>
<keyword evidence="3" id="KW-0121">Carboxypeptidase</keyword>
<evidence type="ECO:0000313" key="3">
    <source>
        <dbReference type="EMBL" id="MBK0381185.1"/>
    </source>
</evidence>
<keyword evidence="1" id="KW-0472">Membrane</keyword>
<organism evidence="3 4">
    <name type="scientific">Mucilaginibacter segetis</name>
    <dbReference type="NCBI Taxonomy" id="2793071"/>
    <lineage>
        <taxon>Bacteria</taxon>
        <taxon>Pseudomonadati</taxon>
        <taxon>Bacteroidota</taxon>
        <taxon>Sphingobacteriia</taxon>
        <taxon>Sphingobacteriales</taxon>
        <taxon>Sphingobacteriaceae</taxon>
        <taxon>Mucilaginibacter</taxon>
    </lineage>
</organism>
<evidence type="ECO:0000256" key="1">
    <source>
        <dbReference type="SAM" id="Phobius"/>
    </source>
</evidence>
<dbReference type="SUPFAM" id="SSF74653">
    <property type="entry name" value="TolA/TonB C-terminal domain"/>
    <property type="match status" value="1"/>
</dbReference>
<dbReference type="AlphaFoldDB" id="A0A934PXY4"/>
<keyword evidence="1" id="KW-0812">Transmembrane</keyword>
<keyword evidence="1" id="KW-1133">Transmembrane helix</keyword>
<dbReference type="GO" id="GO:0004180">
    <property type="term" value="F:carboxypeptidase activity"/>
    <property type="evidence" value="ECO:0007669"/>
    <property type="project" value="UniProtKB-KW"/>
</dbReference>
<protein>
    <submittedName>
        <fullName evidence="3">Carboxypeptidase-like regulatory domain-containing protein</fullName>
    </submittedName>
</protein>
<accession>A0A934PXY4</accession>
<name>A0A934PXY4_9SPHI</name>
<comment type="caution">
    <text evidence="3">The sequence shown here is derived from an EMBL/GenBank/DDBJ whole genome shotgun (WGS) entry which is preliminary data.</text>
</comment>
<reference evidence="3" key="1">
    <citation type="submission" date="2020-12" db="EMBL/GenBank/DDBJ databases">
        <title>Bacterial novel species Mucilaginibacter sp. SD-g isolated from soil.</title>
        <authorList>
            <person name="Jung H.-Y."/>
        </authorList>
    </citation>
    <scope>NUCLEOTIDE SEQUENCE</scope>
    <source>
        <strain evidence="3">SD-g</strain>
    </source>
</reference>